<dbReference type="AlphaFoldDB" id="A0A246JSV1"/>
<dbReference type="EMBL" id="NISK01000003">
    <property type="protein sequence ID" value="OWQ95926.1"/>
    <property type="molecule type" value="Genomic_DNA"/>
</dbReference>
<keyword evidence="2" id="KW-1185">Reference proteome</keyword>
<evidence type="ECO:0000313" key="1">
    <source>
        <dbReference type="EMBL" id="OWQ95926.1"/>
    </source>
</evidence>
<evidence type="ECO:0000313" key="2">
    <source>
        <dbReference type="Proteomes" id="UP000197361"/>
    </source>
</evidence>
<dbReference type="OrthoDB" id="7452452at2"/>
<name>A0A246JSV1_9SPHN</name>
<protein>
    <submittedName>
        <fullName evidence="1">Uncharacterized protein</fullName>
    </submittedName>
</protein>
<sequence length="73" mass="8324">MDSDHIDIRRRIQAHSARQLTIARLRAPADWQGELRQALAAHREPVSIFAGSDLKLFLQSFAVFFTATMVFLI</sequence>
<reference evidence="1 2" key="1">
    <citation type="journal article" date="2010" name="Int. J. Syst. Evol. Microbiol.">
        <title>Sphingopyxis bauzanensis sp. nov., a psychrophilic bacterium isolated from soil.</title>
        <authorList>
            <person name="Zhang D.C."/>
            <person name="Liu H.C."/>
            <person name="Xin Y.H."/>
            <person name="Zhou Y.G."/>
            <person name="Schinner F."/>
            <person name="Margesin R."/>
        </authorList>
    </citation>
    <scope>NUCLEOTIDE SEQUENCE [LARGE SCALE GENOMIC DNA]</scope>
    <source>
        <strain evidence="1 2">DSM 22271</strain>
    </source>
</reference>
<gene>
    <name evidence="1" type="ORF">CDQ92_14335</name>
</gene>
<dbReference type="Proteomes" id="UP000197361">
    <property type="component" value="Unassembled WGS sequence"/>
</dbReference>
<comment type="caution">
    <text evidence="1">The sequence shown here is derived from an EMBL/GenBank/DDBJ whole genome shotgun (WGS) entry which is preliminary data.</text>
</comment>
<dbReference type="RefSeq" id="WP_088442020.1">
    <property type="nucleotide sequence ID" value="NZ_BMMC01000007.1"/>
</dbReference>
<accession>A0A246JSV1</accession>
<proteinExistence type="predicted"/>
<organism evidence="1 2">
    <name type="scientific">Sphingopyxis bauzanensis</name>
    <dbReference type="NCBI Taxonomy" id="651663"/>
    <lineage>
        <taxon>Bacteria</taxon>
        <taxon>Pseudomonadati</taxon>
        <taxon>Pseudomonadota</taxon>
        <taxon>Alphaproteobacteria</taxon>
        <taxon>Sphingomonadales</taxon>
        <taxon>Sphingomonadaceae</taxon>
        <taxon>Sphingopyxis</taxon>
    </lineage>
</organism>